<feature type="non-terminal residue" evidence="1">
    <location>
        <position position="1"/>
    </location>
</feature>
<reference evidence="1 2" key="1">
    <citation type="journal article" date="2018" name="Front. Plant Sci.">
        <title>Red Clover (Trifolium pratense) and Zigzag Clover (T. medium) - A Picture of Genomic Similarities and Differences.</title>
        <authorList>
            <person name="Dluhosova J."/>
            <person name="Istvanek J."/>
            <person name="Nedelnik J."/>
            <person name="Repkova J."/>
        </authorList>
    </citation>
    <scope>NUCLEOTIDE SEQUENCE [LARGE SCALE GENOMIC DNA]</scope>
    <source>
        <strain evidence="2">cv. 10/8</strain>
        <tissue evidence="1">Leaf</tissue>
    </source>
</reference>
<evidence type="ECO:0000313" key="2">
    <source>
        <dbReference type="Proteomes" id="UP000265520"/>
    </source>
</evidence>
<sequence length="31" mass="3051">IIALTCPLGFGCDSPEKIPGGTAVAASCWAT</sequence>
<dbReference type="EMBL" id="LXQA011343593">
    <property type="protein sequence ID" value="MCI93970.1"/>
    <property type="molecule type" value="Genomic_DNA"/>
</dbReference>
<comment type="caution">
    <text evidence="1">The sequence shown here is derived from an EMBL/GenBank/DDBJ whole genome shotgun (WGS) entry which is preliminary data.</text>
</comment>
<evidence type="ECO:0000313" key="1">
    <source>
        <dbReference type="EMBL" id="MCI93970.1"/>
    </source>
</evidence>
<protein>
    <submittedName>
        <fullName evidence="1">Uncharacterized protein</fullName>
    </submittedName>
</protein>
<dbReference type="AlphaFoldDB" id="A0A392W5N3"/>
<organism evidence="1 2">
    <name type="scientific">Trifolium medium</name>
    <dbReference type="NCBI Taxonomy" id="97028"/>
    <lineage>
        <taxon>Eukaryota</taxon>
        <taxon>Viridiplantae</taxon>
        <taxon>Streptophyta</taxon>
        <taxon>Embryophyta</taxon>
        <taxon>Tracheophyta</taxon>
        <taxon>Spermatophyta</taxon>
        <taxon>Magnoliopsida</taxon>
        <taxon>eudicotyledons</taxon>
        <taxon>Gunneridae</taxon>
        <taxon>Pentapetalae</taxon>
        <taxon>rosids</taxon>
        <taxon>fabids</taxon>
        <taxon>Fabales</taxon>
        <taxon>Fabaceae</taxon>
        <taxon>Papilionoideae</taxon>
        <taxon>50 kb inversion clade</taxon>
        <taxon>NPAAA clade</taxon>
        <taxon>Hologalegina</taxon>
        <taxon>IRL clade</taxon>
        <taxon>Trifolieae</taxon>
        <taxon>Trifolium</taxon>
    </lineage>
</organism>
<keyword evidence="2" id="KW-1185">Reference proteome</keyword>
<dbReference type="Proteomes" id="UP000265520">
    <property type="component" value="Unassembled WGS sequence"/>
</dbReference>
<accession>A0A392W5N3</accession>
<proteinExistence type="predicted"/>
<name>A0A392W5N3_9FABA</name>